<protein>
    <recommendedName>
        <fullName evidence="3">Small CPxCG-related zinc finger protein</fullName>
    </recommendedName>
</protein>
<dbReference type="EMBL" id="CP002840">
    <property type="protein sequence ID" value="AEH38956.1"/>
    <property type="molecule type" value="Genomic_DNA"/>
</dbReference>
<evidence type="ECO:0000313" key="2">
    <source>
        <dbReference type="Proteomes" id="UP000006794"/>
    </source>
</evidence>
<evidence type="ECO:0008006" key="3">
    <source>
        <dbReference type="Google" id="ProtNLM"/>
    </source>
</evidence>
<dbReference type="KEGG" id="hxa:Halxa_0353"/>
<accession>F8DD69</accession>
<keyword evidence="1" id="KW-0614">Plasmid</keyword>
<dbReference type="Proteomes" id="UP000006794">
    <property type="component" value="Plasmid pHALXA01"/>
</dbReference>
<keyword evidence="2" id="KW-1185">Reference proteome</keyword>
<dbReference type="InterPro" id="IPR055985">
    <property type="entry name" value="DUF7563"/>
</dbReference>
<proteinExistence type="predicted"/>
<dbReference type="AlphaFoldDB" id="F8DD69"/>
<geneLocation type="plasmid" evidence="1 2">
    <name>pHALXA01</name>
</geneLocation>
<evidence type="ECO:0000313" key="1">
    <source>
        <dbReference type="EMBL" id="AEH38956.1"/>
    </source>
</evidence>
<name>F8DD69_HALXS</name>
<reference evidence="2" key="1">
    <citation type="journal article" date="2012" name="Stand. Genomic Sci.">
        <title>Complete genome sequence of Halopiger xanaduensis type strain (SH-6(T)).</title>
        <authorList>
            <person name="Anderson I."/>
            <person name="Tindall B.J."/>
            <person name="Rohde M."/>
            <person name="Lucas S."/>
            <person name="Han J."/>
            <person name="Lapidus A."/>
            <person name="Cheng J.F."/>
            <person name="Goodwin L."/>
            <person name="Pitluck S."/>
            <person name="Peters L."/>
            <person name="Pati A."/>
            <person name="Mikhailova N."/>
            <person name="Pagani I."/>
            <person name="Teshima H."/>
            <person name="Han C."/>
            <person name="Tapia R."/>
            <person name="Land M."/>
            <person name="Woyke T."/>
            <person name="Klenk H.P."/>
            <person name="Kyrpides N."/>
            <person name="Ivanova N."/>
        </authorList>
    </citation>
    <scope>NUCLEOTIDE SEQUENCE [LARGE SCALE GENOMIC DNA]</scope>
    <source>
        <strain evidence="2">DSM 18323 / JCM 14033 / SH-6</strain>
        <plasmid evidence="2">Plasmid pHALXA01</plasmid>
    </source>
</reference>
<dbReference type="HOGENOM" id="CLU_210071_0_0_2"/>
<sequence>MNECNCCGAHVTSRFVQVFGTNSGEINGCPNCMSYRELASGNGVPSDSQ</sequence>
<dbReference type="Pfam" id="PF24444">
    <property type="entry name" value="DUF7563"/>
    <property type="match status" value="1"/>
</dbReference>
<gene>
    <name evidence="1" type="ordered locus">Halxa_0353</name>
</gene>
<organism evidence="1 2">
    <name type="scientific">Halopiger xanaduensis (strain DSM 18323 / JCM 14033 / SH-6)</name>
    <dbReference type="NCBI Taxonomy" id="797210"/>
    <lineage>
        <taxon>Archaea</taxon>
        <taxon>Methanobacteriati</taxon>
        <taxon>Methanobacteriota</taxon>
        <taxon>Stenosarchaea group</taxon>
        <taxon>Halobacteria</taxon>
        <taxon>Halobacteriales</taxon>
        <taxon>Natrialbaceae</taxon>
        <taxon>Halopiger</taxon>
    </lineage>
</organism>